<dbReference type="EMBL" id="LT629758">
    <property type="protein sequence ID" value="SDT74614.1"/>
    <property type="molecule type" value="Genomic_DNA"/>
</dbReference>
<name>A0A1H2CW66_9ACTN</name>
<dbReference type="OrthoDB" id="4562539at2"/>
<dbReference type="STRING" id="113562.SAMN04489716_7036"/>
<dbReference type="Gene3D" id="1.10.287.1060">
    <property type="entry name" value="ESAT-6-like"/>
    <property type="match status" value="1"/>
</dbReference>
<organism evidence="1 2">
    <name type="scientific">Actinoplanes derwentensis</name>
    <dbReference type="NCBI Taxonomy" id="113562"/>
    <lineage>
        <taxon>Bacteria</taxon>
        <taxon>Bacillati</taxon>
        <taxon>Actinomycetota</taxon>
        <taxon>Actinomycetes</taxon>
        <taxon>Micromonosporales</taxon>
        <taxon>Micromonosporaceae</taxon>
        <taxon>Actinoplanes</taxon>
    </lineage>
</organism>
<reference evidence="1 2" key="1">
    <citation type="submission" date="2016-10" db="EMBL/GenBank/DDBJ databases">
        <authorList>
            <person name="de Groot N.N."/>
        </authorList>
    </citation>
    <scope>NUCLEOTIDE SEQUENCE [LARGE SCALE GENOMIC DNA]</scope>
    <source>
        <strain evidence="1 2">DSM 43941</strain>
    </source>
</reference>
<evidence type="ECO:0008006" key="3">
    <source>
        <dbReference type="Google" id="ProtNLM"/>
    </source>
</evidence>
<evidence type="ECO:0000313" key="1">
    <source>
        <dbReference type="EMBL" id="SDT74614.1"/>
    </source>
</evidence>
<protein>
    <recommendedName>
        <fullName evidence="3">WXG100 family type VII secretion target</fullName>
    </recommendedName>
</protein>
<dbReference type="RefSeq" id="WP_092551031.1">
    <property type="nucleotide sequence ID" value="NZ_BOMJ01000057.1"/>
</dbReference>
<dbReference type="Proteomes" id="UP000198688">
    <property type="component" value="Chromosome I"/>
</dbReference>
<accession>A0A1H2CW66</accession>
<gene>
    <name evidence="1" type="ORF">SAMN04489716_7036</name>
</gene>
<evidence type="ECO:0000313" key="2">
    <source>
        <dbReference type="Proteomes" id="UP000198688"/>
    </source>
</evidence>
<sequence length="228" mass="23321">MTTLGVDTTRLGNTQPEFTRIASAVERTRSTLETQLTRLEGCWGDDKIGKAFAGNYSEPAGTMREGLKSLVEVLGSVADGIGTMAKGADRAEQDAVELASGGAAGYASISRSTTAGEQMATATGTFSGIGATGYASISRPMTADEQMATATGTLSSEPMGHLSYTRPEAVAPLTPAEVYVSATHQSSDSPVAEAAVGAVTPESVARVERLVPSTAEQVVALRESLGGA</sequence>
<dbReference type="AlphaFoldDB" id="A0A1H2CW66"/>
<keyword evidence="2" id="KW-1185">Reference proteome</keyword>
<proteinExistence type="predicted"/>